<name>A0A151WQM2_9HYME</name>
<accession>A0A151WQM2</accession>
<organism evidence="1 2">
    <name type="scientific">Mycetomoellerius zeteki</name>
    <dbReference type="NCBI Taxonomy" id="64791"/>
    <lineage>
        <taxon>Eukaryota</taxon>
        <taxon>Metazoa</taxon>
        <taxon>Ecdysozoa</taxon>
        <taxon>Arthropoda</taxon>
        <taxon>Hexapoda</taxon>
        <taxon>Insecta</taxon>
        <taxon>Pterygota</taxon>
        <taxon>Neoptera</taxon>
        <taxon>Endopterygota</taxon>
        <taxon>Hymenoptera</taxon>
        <taxon>Apocrita</taxon>
        <taxon>Aculeata</taxon>
        <taxon>Formicoidea</taxon>
        <taxon>Formicidae</taxon>
        <taxon>Myrmicinae</taxon>
        <taxon>Mycetomoellerius</taxon>
    </lineage>
</organism>
<reference evidence="1 2" key="1">
    <citation type="submission" date="2015-09" db="EMBL/GenBank/DDBJ databases">
        <title>Trachymyrmex zeteki WGS genome.</title>
        <authorList>
            <person name="Nygaard S."/>
            <person name="Hu H."/>
            <person name="Boomsma J."/>
            <person name="Zhang G."/>
        </authorList>
    </citation>
    <scope>NUCLEOTIDE SEQUENCE [LARGE SCALE GENOMIC DNA]</scope>
    <source>
        <strain evidence="1">Tzet28-1</strain>
        <tissue evidence="1">Whole body</tissue>
    </source>
</reference>
<proteinExistence type="predicted"/>
<dbReference type="Proteomes" id="UP000075809">
    <property type="component" value="Unassembled WGS sequence"/>
</dbReference>
<protein>
    <submittedName>
        <fullName evidence="1">Uncharacterized protein</fullName>
    </submittedName>
</protein>
<dbReference type="AlphaFoldDB" id="A0A151WQM2"/>
<keyword evidence="2" id="KW-1185">Reference proteome</keyword>
<dbReference type="EMBL" id="KQ982828">
    <property type="protein sequence ID" value="KYQ50130.1"/>
    <property type="molecule type" value="Genomic_DNA"/>
</dbReference>
<evidence type="ECO:0000313" key="2">
    <source>
        <dbReference type="Proteomes" id="UP000075809"/>
    </source>
</evidence>
<gene>
    <name evidence="1" type="ORF">ALC60_10786</name>
</gene>
<sequence>MKFSPPENYARFSAPVGNYALSRQANSITLLVRDSAYTWIAKLLDKALIDLSFNKLLH</sequence>
<evidence type="ECO:0000313" key="1">
    <source>
        <dbReference type="EMBL" id="KYQ50130.1"/>
    </source>
</evidence>